<evidence type="ECO:0000313" key="2">
    <source>
        <dbReference type="Proteomes" id="UP000009022"/>
    </source>
</evidence>
<evidence type="ECO:0008006" key="3">
    <source>
        <dbReference type="Google" id="ProtNLM"/>
    </source>
</evidence>
<dbReference type="KEGG" id="tad:TRIADDRAFT_62458"/>
<gene>
    <name evidence="1" type="ORF">TRIADDRAFT_62458</name>
</gene>
<dbReference type="EMBL" id="DS985292">
    <property type="protein sequence ID" value="EDV19095.1"/>
    <property type="molecule type" value="Genomic_DNA"/>
</dbReference>
<proteinExistence type="predicted"/>
<dbReference type="OrthoDB" id="10638358at2759"/>
<name>B3SDV1_TRIAD</name>
<dbReference type="HOGENOM" id="CLU_1847663_0_0_1"/>
<dbReference type="CTD" id="6759631"/>
<sequence length="139" mass="15647">MVSYRENGTWNITKRGNCDGIRKTTARDDRIIINAVKTDPFINSKEVAGMVAEMISRRSDASMVRRQLIGKKLKARHQEVKPLLTEAAIYKRVRWPVCKAPAVPPLLSLLYQKIGAPFSILYGMGVLLCRRSGMFVLSP</sequence>
<dbReference type="RefSeq" id="XP_002118418.1">
    <property type="nucleotide sequence ID" value="XM_002118382.1"/>
</dbReference>
<keyword evidence="2" id="KW-1185">Reference proteome</keyword>
<dbReference type="AlphaFoldDB" id="B3SDV1"/>
<protein>
    <recommendedName>
        <fullName evidence="3">Transposase Tc1-like domain-containing protein</fullName>
    </recommendedName>
</protein>
<reference evidence="1 2" key="1">
    <citation type="journal article" date="2008" name="Nature">
        <title>The Trichoplax genome and the nature of placozoans.</title>
        <authorList>
            <person name="Srivastava M."/>
            <person name="Begovic E."/>
            <person name="Chapman J."/>
            <person name="Putnam N.H."/>
            <person name="Hellsten U."/>
            <person name="Kawashima T."/>
            <person name="Kuo A."/>
            <person name="Mitros T."/>
            <person name="Salamov A."/>
            <person name="Carpenter M.L."/>
            <person name="Signorovitch A.Y."/>
            <person name="Moreno M.A."/>
            <person name="Kamm K."/>
            <person name="Grimwood J."/>
            <person name="Schmutz J."/>
            <person name="Shapiro H."/>
            <person name="Grigoriev I.V."/>
            <person name="Buss L.W."/>
            <person name="Schierwater B."/>
            <person name="Dellaporta S.L."/>
            <person name="Rokhsar D.S."/>
        </authorList>
    </citation>
    <scope>NUCLEOTIDE SEQUENCE [LARGE SCALE GENOMIC DNA]</scope>
    <source>
        <strain evidence="1 2">Grell-BS-1999</strain>
    </source>
</reference>
<accession>B3SDV1</accession>
<dbReference type="InParanoid" id="B3SDV1"/>
<dbReference type="Proteomes" id="UP000009022">
    <property type="component" value="Unassembled WGS sequence"/>
</dbReference>
<organism evidence="1 2">
    <name type="scientific">Trichoplax adhaerens</name>
    <name type="common">Trichoplax reptans</name>
    <dbReference type="NCBI Taxonomy" id="10228"/>
    <lineage>
        <taxon>Eukaryota</taxon>
        <taxon>Metazoa</taxon>
        <taxon>Placozoa</taxon>
        <taxon>Uniplacotomia</taxon>
        <taxon>Trichoplacea</taxon>
        <taxon>Trichoplacidae</taxon>
        <taxon>Trichoplax</taxon>
    </lineage>
</organism>
<evidence type="ECO:0000313" key="1">
    <source>
        <dbReference type="EMBL" id="EDV19095.1"/>
    </source>
</evidence>
<dbReference type="GeneID" id="6759631"/>